<evidence type="ECO:0000313" key="5">
    <source>
        <dbReference type="Proteomes" id="UP001150924"/>
    </source>
</evidence>
<evidence type="ECO:0000256" key="1">
    <source>
        <dbReference type="ARBA" id="ARBA00022737"/>
    </source>
</evidence>
<protein>
    <submittedName>
        <fullName evidence="4">Tetratricopeptide repeat protein</fullName>
    </submittedName>
</protein>
<feature type="repeat" description="TPR" evidence="3">
    <location>
        <begin position="215"/>
        <end position="248"/>
    </location>
</feature>
<dbReference type="InterPro" id="IPR019734">
    <property type="entry name" value="TPR_rpt"/>
</dbReference>
<gene>
    <name evidence="4" type="ORF">OV079_39815</name>
</gene>
<dbReference type="InterPro" id="IPR011990">
    <property type="entry name" value="TPR-like_helical_dom_sf"/>
</dbReference>
<dbReference type="PROSITE" id="PS51257">
    <property type="entry name" value="PROKAR_LIPOPROTEIN"/>
    <property type="match status" value="1"/>
</dbReference>
<accession>A0A9X3EY64</accession>
<dbReference type="RefSeq" id="WP_267774895.1">
    <property type="nucleotide sequence ID" value="NZ_JAPNKE010000002.1"/>
</dbReference>
<dbReference type="PANTHER" id="PTHR45641:SF19">
    <property type="entry name" value="NEPHROCYSTIN-3"/>
    <property type="match status" value="1"/>
</dbReference>
<keyword evidence="5" id="KW-1185">Reference proteome</keyword>
<dbReference type="PROSITE" id="PS50005">
    <property type="entry name" value="TPR"/>
    <property type="match status" value="1"/>
</dbReference>
<organism evidence="4 5">
    <name type="scientific">Nannocystis pusilla</name>
    <dbReference type="NCBI Taxonomy" id="889268"/>
    <lineage>
        <taxon>Bacteria</taxon>
        <taxon>Pseudomonadati</taxon>
        <taxon>Myxococcota</taxon>
        <taxon>Polyangia</taxon>
        <taxon>Nannocystales</taxon>
        <taxon>Nannocystaceae</taxon>
        <taxon>Nannocystis</taxon>
    </lineage>
</organism>
<dbReference type="SUPFAM" id="SSF48452">
    <property type="entry name" value="TPR-like"/>
    <property type="match status" value="3"/>
</dbReference>
<dbReference type="AlphaFoldDB" id="A0A9X3EY64"/>
<evidence type="ECO:0000313" key="4">
    <source>
        <dbReference type="EMBL" id="MCY1011610.1"/>
    </source>
</evidence>
<sequence>MFIAADRSVVENAVQATAALPSLQSCADADALLAAVPPPDDPHTAAQVETRRGQLARAAALEGTGQYTEALQLAREVGAAAEELRFPPLTAEAGLREGSLLLVMARDAEAEAALTRAMRFGLVHGLDAIAAEAVVKRIFVVGELQGRREVALDAEALAEALTERARDDGRLEGLLHNNLGAVYSRDITDERGRLRYLRSIEVFGRRSEGPDPMIAAAHHNLGGLYRSQGRLDDAREHYSQAVAVVAELLGEHHPMITHPLGGVADVDLLQGRRDEAAAGFRRQLALMEAIYGQHHLYLLHPLVGLGKVGLADGAIDTATAEFRRAVAIGEQLGTTHSMYAEALAGLAECLAASDIAEARSLLARAITVYEADGGPKNPAIPPLAVRAGRLAVAAEDLVEARRWLERVLADTTGAKGQGQTRSLAALELARLLLAAGERQRACSLLSDARVASVGEAHEPDLAALEAACAP</sequence>
<proteinExistence type="predicted"/>
<dbReference type="Proteomes" id="UP001150924">
    <property type="component" value="Unassembled WGS sequence"/>
</dbReference>
<keyword evidence="1" id="KW-0677">Repeat</keyword>
<name>A0A9X3EY64_9BACT</name>
<keyword evidence="2 3" id="KW-0802">TPR repeat</keyword>
<dbReference type="Gene3D" id="1.25.40.10">
    <property type="entry name" value="Tetratricopeptide repeat domain"/>
    <property type="match status" value="2"/>
</dbReference>
<reference evidence="4" key="1">
    <citation type="submission" date="2022-11" db="EMBL/GenBank/DDBJ databases">
        <title>Minimal conservation of predation-associated metabolite biosynthetic gene clusters underscores biosynthetic potential of Myxococcota including descriptions for ten novel species: Archangium lansinium sp. nov., Myxococcus landrumus sp. nov., Nannocystis bai.</title>
        <authorList>
            <person name="Ahearne A."/>
            <person name="Stevens C."/>
            <person name="Phillips K."/>
        </authorList>
    </citation>
    <scope>NUCLEOTIDE SEQUENCE</scope>
    <source>
        <strain evidence="4">Na p29</strain>
    </source>
</reference>
<dbReference type="EMBL" id="JAPNKE010000002">
    <property type="protein sequence ID" value="MCY1011610.1"/>
    <property type="molecule type" value="Genomic_DNA"/>
</dbReference>
<evidence type="ECO:0000256" key="3">
    <source>
        <dbReference type="PROSITE-ProRule" id="PRU00339"/>
    </source>
</evidence>
<comment type="caution">
    <text evidence="4">The sequence shown here is derived from an EMBL/GenBank/DDBJ whole genome shotgun (WGS) entry which is preliminary data.</text>
</comment>
<dbReference type="Pfam" id="PF13424">
    <property type="entry name" value="TPR_12"/>
    <property type="match status" value="1"/>
</dbReference>
<evidence type="ECO:0000256" key="2">
    <source>
        <dbReference type="ARBA" id="ARBA00022803"/>
    </source>
</evidence>
<dbReference type="SMART" id="SM00028">
    <property type="entry name" value="TPR"/>
    <property type="match status" value="1"/>
</dbReference>
<dbReference type="PANTHER" id="PTHR45641">
    <property type="entry name" value="TETRATRICOPEPTIDE REPEAT PROTEIN (AFU_ORTHOLOGUE AFUA_6G03870)"/>
    <property type="match status" value="1"/>
</dbReference>